<gene>
    <name evidence="2" type="ORF">GGX14DRAFT_406728</name>
</gene>
<dbReference type="AlphaFoldDB" id="A0AAD6Y576"/>
<organism evidence="2 3">
    <name type="scientific">Mycena pura</name>
    <dbReference type="NCBI Taxonomy" id="153505"/>
    <lineage>
        <taxon>Eukaryota</taxon>
        <taxon>Fungi</taxon>
        <taxon>Dikarya</taxon>
        <taxon>Basidiomycota</taxon>
        <taxon>Agaricomycotina</taxon>
        <taxon>Agaricomycetes</taxon>
        <taxon>Agaricomycetidae</taxon>
        <taxon>Agaricales</taxon>
        <taxon>Marasmiineae</taxon>
        <taxon>Mycenaceae</taxon>
        <taxon>Mycena</taxon>
    </lineage>
</organism>
<proteinExistence type="predicted"/>
<protein>
    <submittedName>
        <fullName evidence="2">Uncharacterized protein</fullName>
    </submittedName>
</protein>
<evidence type="ECO:0000313" key="3">
    <source>
        <dbReference type="Proteomes" id="UP001219525"/>
    </source>
</evidence>
<evidence type="ECO:0000313" key="2">
    <source>
        <dbReference type="EMBL" id="KAJ7192039.1"/>
    </source>
</evidence>
<feature type="compositionally biased region" description="Basic residues" evidence="1">
    <location>
        <begin position="115"/>
        <end position="125"/>
    </location>
</feature>
<accession>A0AAD6Y576</accession>
<keyword evidence="3" id="KW-1185">Reference proteome</keyword>
<comment type="caution">
    <text evidence="2">The sequence shown here is derived from an EMBL/GenBank/DDBJ whole genome shotgun (WGS) entry which is preliminary data.</text>
</comment>
<feature type="region of interest" description="Disordered" evidence="1">
    <location>
        <begin position="247"/>
        <end position="272"/>
    </location>
</feature>
<evidence type="ECO:0000256" key="1">
    <source>
        <dbReference type="SAM" id="MobiDB-lite"/>
    </source>
</evidence>
<name>A0AAD6Y576_9AGAR</name>
<reference evidence="2" key="1">
    <citation type="submission" date="2023-03" db="EMBL/GenBank/DDBJ databases">
        <title>Massive genome expansion in bonnet fungi (Mycena s.s.) driven by repeated elements and novel gene families across ecological guilds.</title>
        <authorList>
            <consortium name="Lawrence Berkeley National Laboratory"/>
            <person name="Harder C.B."/>
            <person name="Miyauchi S."/>
            <person name="Viragh M."/>
            <person name="Kuo A."/>
            <person name="Thoen E."/>
            <person name="Andreopoulos B."/>
            <person name="Lu D."/>
            <person name="Skrede I."/>
            <person name="Drula E."/>
            <person name="Henrissat B."/>
            <person name="Morin E."/>
            <person name="Kohler A."/>
            <person name="Barry K."/>
            <person name="LaButti K."/>
            <person name="Morin E."/>
            <person name="Salamov A."/>
            <person name="Lipzen A."/>
            <person name="Mereny Z."/>
            <person name="Hegedus B."/>
            <person name="Baldrian P."/>
            <person name="Stursova M."/>
            <person name="Weitz H."/>
            <person name="Taylor A."/>
            <person name="Grigoriev I.V."/>
            <person name="Nagy L.G."/>
            <person name="Martin F."/>
            <person name="Kauserud H."/>
        </authorList>
    </citation>
    <scope>NUCLEOTIDE SEQUENCE</scope>
    <source>
        <strain evidence="2">9144</strain>
    </source>
</reference>
<dbReference type="Proteomes" id="UP001219525">
    <property type="component" value="Unassembled WGS sequence"/>
</dbReference>
<feature type="compositionally biased region" description="Polar residues" evidence="1">
    <location>
        <begin position="96"/>
        <end position="112"/>
    </location>
</feature>
<feature type="region of interest" description="Disordered" evidence="1">
    <location>
        <begin position="47"/>
        <end position="145"/>
    </location>
</feature>
<sequence>MLTFSLARTLRSGKEFSPFTIGPSIEAPAAFDLATCFARLDDPTTLGVDDNDDVTPLDGLHEGYTSVPDSGSKRVRPPSPTPFWRQDPGPAPSGTVGVSDTQGQPQNYTAAQMGSKRRKQAKRLRQQGDSQVKAVGKKRAAAATQRRIDTEYDLADDSSPTKPAWIGLRDAPFARAMSDLHDAELDDLKKELTYVNWDGRETRPIVDRSGRVIALLGGSPRDPSWDDVEKAACEAIEHAGAKVTFTAKQKTHRRGPSPAVSKGLSHGGGQTEPGVLSNSANTNAALTELFATKAIQRFVGFANRLLELWAPSIFQDLGDQLRNFCKHNAHLSIPLNFSLGASVFAAATVNFRARGPLLWHSNVKIQAGETRHSFTQYSAGGLFRWEANGFMTDDDFEAIATPEQKKDRAYAAKTRWTDAMAKYSHISDFFT</sequence>
<dbReference type="EMBL" id="JARJCW010000125">
    <property type="protein sequence ID" value="KAJ7192039.1"/>
    <property type="molecule type" value="Genomic_DNA"/>
</dbReference>